<feature type="coiled-coil region" evidence="7">
    <location>
        <begin position="3"/>
        <end position="37"/>
    </location>
</feature>
<dbReference type="Proteomes" id="UP000094285">
    <property type="component" value="Unassembled WGS sequence"/>
</dbReference>
<dbReference type="EMBL" id="KV453909">
    <property type="protein sequence ID" value="ODV81894.1"/>
    <property type="molecule type" value="Genomic_DNA"/>
</dbReference>
<comment type="similarity">
    <text evidence="3">Belongs to the CENP-O/MCM21 family.</text>
</comment>
<keyword evidence="6" id="KW-0137">Centromere</keyword>
<accession>A0A1E4SQW4</accession>
<dbReference type="AlphaFoldDB" id="A0A1E4SQW4"/>
<dbReference type="GO" id="GO:0000776">
    <property type="term" value="C:kinetochore"/>
    <property type="evidence" value="ECO:0007669"/>
    <property type="project" value="InterPro"/>
</dbReference>
<dbReference type="InterPro" id="IPR018464">
    <property type="entry name" value="CENP-O"/>
</dbReference>
<protein>
    <submittedName>
        <fullName evidence="8">Uncharacterized protein</fullName>
    </submittedName>
</protein>
<evidence type="ECO:0000256" key="6">
    <source>
        <dbReference type="ARBA" id="ARBA00023328"/>
    </source>
</evidence>
<dbReference type="RefSeq" id="XP_020067016.1">
    <property type="nucleotide sequence ID" value="XM_020207170.1"/>
</dbReference>
<dbReference type="STRING" id="984487.A0A1E4SQW4"/>
<proteinExistence type="inferred from homology"/>
<evidence type="ECO:0000256" key="5">
    <source>
        <dbReference type="ARBA" id="ARBA00023242"/>
    </source>
</evidence>
<name>A0A1E4SQW4_9ASCO</name>
<evidence type="ECO:0000256" key="3">
    <source>
        <dbReference type="ARBA" id="ARBA00007321"/>
    </source>
</evidence>
<evidence type="ECO:0000256" key="7">
    <source>
        <dbReference type="SAM" id="Coils"/>
    </source>
</evidence>
<reference evidence="9" key="1">
    <citation type="submission" date="2016-05" db="EMBL/GenBank/DDBJ databases">
        <title>Comparative genomics of biotechnologically important yeasts.</title>
        <authorList>
            <consortium name="DOE Joint Genome Institute"/>
            <person name="Riley R."/>
            <person name="Haridas S."/>
            <person name="Wolfe K.H."/>
            <person name="Lopes M.R."/>
            <person name="Hittinger C.T."/>
            <person name="Goker M."/>
            <person name="Salamov A."/>
            <person name="Wisecaver J."/>
            <person name="Long T.M."/>
            <person name="Aerts A.L."/>
            <person name="Barry K."/>
            <person name="Choi C."/>
            <person name="Clum A."/>
            <person name="Coughlan A.Y."/>
            <person name="Deshpande S."/>
            <person name="Douglass A.P."/>
            <person name="Hanson S.J."/>
            <person name="Klenk H.-P."/>
            <person name="Labutti K."/>
            <person name="Lapidus A."/>
            <person name="Lindquist E."/>
            <person name="Lipzen A."/>
            <person name="Meier-Kolthoff J.P."/>
            <person name="Ohm R.A."/>
            <person name="Otillar R.P."/>
            <person name="Pangilinan J."/>
            <person name="Peng Y."/>
            <person name="Rokas A."/>
            <person name="Rosa C.A."/>
            <person name="Scheuner C."/>
            <person name="Sibirny A.A."/>
            <person name="Slot J.C."/>
            <person name="Stielow J.B."/>
            <person name="Sun H."/>
            <person name="Kurtzman C.P."/>
            <person name="Blackwell M."/>
            <person name="Grigoriev I.V."/>
            <person name="Jeffries T.W."/>
        </authorList>
    </citation>
    <scope>NUCLEOTIDE SEQUENCE [LARGE SCALE GENOMIC DNA]</scope>
    <source>
        <strain evidence="9">NRRL Y-17324</strain>
    </source>
</reference>
<evidence type="ECO:0000313" key="9">
    <source>
        <dbReference type="Proteomes" id="UP000094285"/>
    </source>
</evidence>
<keyword evidence="5" id="KW-0539">Nucleus</keyword>
<keyword evidence="4" id="KW-0158">Chromosome</keyword>
<evidence type="ECO:0000256" key="2">
    <source>
        <dbReference type="ARBA" id="ARBA00004584"/>
    </source>
</evidence>
<keyword evidence="7" id="KW-0175">Coiled coil</keyword>
<dbReference type="Pfam" id="PF09496">
    <property type="entry name" value="CENP-O"/>
    <property type="match status" value="1"/>
</dbReference>
<evidence type="ECO:0000256" key="4">
    <source>
        <dbReference type="ARBA" id="ARBA00022454"/>
    </source>
</evidence>
<dbReference type="GeneID" id="30981307"/>
<dbReference type="OrthoDB" id="10050372at2759"/>
<organism evidence="8 9">
    <name type="scientific">Suhomyces tanzawaensis NRRL Y-17324</name>
    <dbReference type="NCBI Taxonomy" id="984487"/>
    <lineage>
        <taxon>Eukaryota</taxon>
        <taxon>Fungi</taxon>
        <taxon>Dikarya</taxon>
        <taxon>Ascomycota</taxon>
        <taxon>Saccharomycotina</taxon>
        <taxon>Pichiomycetes</taxon>
        <taxon>Debaryomycetaceae</taxon>
        <taxon>Suhomyces</taxon>
    </lineage>
</organism>
<gene>
    <name evidence="8" type="ORF">CANTADRAFT_24638</name>
</gene>
<comment type="subcellular location">
    <subcellularLocation>
        <location evidence="2">Chromosome</location>
        <location evidence="2">Centromere</location>
    </subcellularLocation>
    <subcellularLocation>
        <location evidence="1">Nucleus</location>
    </subcellularLocation>
</comment>
<keyword evidence="9" id="KW-1185">Reference proteome</keyword>
<evidence type="ECO:0000256" key="1">
    <source>
        <dbReference type="ARBA" id="ARBA00004123"/>
    </source>
</evidence>
<dbReference type="GO" id="GO:0005634">
    <property type="term" value="C:nucleus"/>
    <property type="evidence" value="ECO:0007669"/>
    <property type="project" value="UniProtKB-SubCell"/>
</dbReference>
<evidence type="ECO:0000313" key="8">
    <source>
        <dbReference type="EMBL" id="ODV81894.1"/>
    </source>
</evidence>
<sequence>MNLQVLETEIGDVRSDIQSLRLEVAAIEVERAQLALKVLALQDELQQPSPQHRPHEKDADPVPPIIQHSHFDPSISRFFQAPQDEPVPQTTALPRFLPQAEALVEIKENILYENTYRIGGVTAFPLNQRLFAANDEVLGLRFDMFSHAKCQFLQPHYAILKKSTVTDKTGHQLRQWTLYRHTLPVYVPLEDYTKELNSEDGVTTFALHIRNFLVKIQHKHDVVEELTKLDLQTFEKGSMVAGPSGNSCRIIQKVDKDLQCQRLVLYILHKVGEKRKFHQVELNCNLDSIETANISTIDLKHNAVIAMCEGLLRGCKFSDLSTTFSKVIEILLSNKVIDPLT</sequence>